<dbReference type="GO" id="GO:0006511">
    <property type="term" value="P:ubiquitin-dependent protein catabolic process"/>
    <property type="evidence" value="ECO:0007669"/>
    <property type="project" value="InterPro"/>
</dbReference>
<dbReference type="SUPFAM" id="SSF56235">
    <property type="entry name" value="N-terminal nucleophile aminohydrolases (Ntn hydrolases)"/>
    <property type="match status" value="1"/>
</dbReference>
<dbReference type="PANTHER" id="PTHR11599">
    <property type="entry name" value="PROTEASOME SUBUNIT ALPHA/BETA"/>
    <property type="match status" value="1"/>
</dbReference>
<dbReference type="KEGG" id="fcy:FRACYDRAFT_161887"/>
<dbReference type="InterPro" id="IPR000426">
    <property type="entry name" value="Proteasome_asu_N"/>
</dbReference>
<evidence type="ECO:0000256" key="1">
    <source>
        <dbReference type="ARBA" id="ARBA00022942"/>
    </source>
</evidence>
<dbReference type="InterPro" id="IPR050115">
    <property type="entry name" value="Proteasome_alpha"/>
</dbReference>
<feature type="non-terminal residue" evidence="3">
    <location>
        <position position="132"/>
    </location>
</feature>
<dbReference type="GO" id="GO:0019773">
    <property type="term" value="C:proteasome core complex, alpha-subunit complex"/>
    <property type="evidence" value="ECO:0007669"/>
    <property type="project" value="InterPro"/>
</dbReference>
<sequence>YDREITTFTEDGRLAQVEYGLEASIRGSTIGAIRGDGDLVVEGESCVCICIENSSFGKMHRIDDHIWMITAGLSGDARMLANRIRTECQNFRLQYGEPPTTKQAAKMTADFYHQLTRLGGCRPLGCTAILIG</sequence>
<gene>
    <name evidence="3" type="ORF">FRACYDRAFT_161887</name>
</gene>
<feature type="non-terminal residue" evidence="3">
    <location>
        <position position="1"/>
    </location>
</feature>
<reference evidence="3 4" key="1">
    <citation type="submission" date="2016-09" db="EMBL/GenBank/DDBJ databases">
        <title>Extensive genetic diversity and differential bi-allelic expression allows diatom success in the polar Southern Ocean.</title>
        <authorList>
            <consortium name="DOE Joint Genome Institute"/>
            <person name="Mock T."/>
            <person name="Otillar R.P."/>
            <person name="Strauss J."/>
            <person name="Dupont C."/>
            <person name="Frickenhaus S."/>
            <person name="Maumus F."/>
            <person name="Mcmullan M."/>
            <person name="Sanges R."/>
            <person name="Schmutz J."/>
            <person name="Toseland A."/>
            <person name="Valas R."/>
            <person name="Veluchamy A."/>
            <person name="Ward B.J."/>
            <person name="Allen A."/>
            <person name="Barry K."/>
            <person name="Falciatore A."/>
            <person name="Ferrante M."/>
            <person name="Fortunato A.E."/>
            <person name="Gloeckner G."/>
            <person name="Gruber A."/>
            <person name="Hipkin R."/>
            <person name="Janech M."/>
            <person name="Kroth P."/>
            <person name="Leese F."/>
            <person name="Lindquist E."/>
            <person name="Lyon B.R."/>
            <person name="Martin J."/>
            <person name="Mayer C."/>
            <person name="Parker M."/>
            <person name="Quesneville H."/>
            <person name="Raymond J."/>
            <person name="Uhlig C."/>
            <person name="Valentin K.U."/>
            <person name="Worden A.Z."/>
            <person name="Armbrust E.V."/>
            <person name="Bowler C."/>
            <person name="Green B."/>
            <person name="Moulton V."/>
            <person name="Van Oosterhout C."/>
            <person name="Grigoriev I."/>
        </authorList>
    </citation>
    <scope>NUCLEOTIDE SEQUENCE [LARGE SCALE GENOMIC DNA]</scope>
    <source>
        <strain evidence="3 4">CCMP1102</strain>
    </source>
</reference>
<dbReference type="Pfam" id="PF10584">
    <property type="entry name" value="Proteasome_A_N"/>
    <property type="match status" value="1"/>
</dbReference>
<dbReference type="InParanoid" id="A0A1E7FAW3"/>
<proteinExistence type="predicted"/>
<dbReference type="OrthoDB" id="46965at2759"/>
<dbReference type="SMART" id="SM00948">
    <property type="entry name" value="Proteasome_A_N"/>
    <property type="match status" value="1"/>
</dbReference>
<dbReference type="Proteomes" id="UP000095751">
    <property type="component" value="Unassembled WGS sequence"/>
</dbReference>
<evidence type="ECO:0000313" key="4">
    <source>
        <dbReference type="Proteomes" id="UP000095751"/>
    </source>
</evidence>
<dbReference type="EMBL" id="KV784359">
    <property type="protein sequence ID" value="OEU15289.1"/>
    <property type="molecule type" value="Genomic_DNA"/>
</dbReference>
<name>A0A1E7FAW3_9STRA</name>
<dbReference type="AlphaFoldDB" id="A0A1E7FAW3"/>
<dbReference type="Gene3D" id="3.60.20.10">
    <property type="entry name" value="Glutamine Phosphoribosylpyrophosphate, subunit 1, domain 1"/>
    <property type="match status" value="1"/>
</dbReference>
<dbReference type="InterPro" id="IPR029055">
    <property type="entry name" value="Ntn_hydrolases_N"/>
</dbReference>
<keyword evidence="1 3" id="KW-0647">Proteasome</keyword>
<keyword evidence="4" id="KW-1185">Reference proteome</keyword>
<dbReference type="Pfam" id="PF00227">
    <property type="entry name" value="Proteasome"/>
    <property type="match status" value="1"/>
</dbReference>
<accession>A0A1E7FAW3</accession>
<evidence type="ECO:0000259" key="2">
    <source>
        <dbReference type="SMART" id="SM00948"/>
    </source>
</evidence>
<dbReference type="InterPro" id="IPR001353">
    <property type="entry name" value="Proteasome_sua/b"/>
</dbReference>
<organism evidence="3 4">
    <name type="scientific">Fragilariopsis cylindrus CCMP1102</name>
    <dbReference type="NCBI Taxonomy" id="635003"/>
    <lineage>
        <taxon>Eukaryota</taxon>
        <taxon>Sar</taxon>
        <taxon>Stramenopiles</taxon>
        <taxon>Ochrophyta</taxon>
        <taxon>Bacillariophyta</taxon>
        <taxon>Bacillariophyceae</taxon>
        <taxon>Bacillariophycidae</taxon>
        <taxon>Bacillariales</taxon>
        <taxon>Bacillariaceae</taxon>
        <taxon>Fragilariopsis</taxon>
    </lineage>
</organism>
<feature type="domain" description="Proteasome alpha-type subunits" evidence="2">
    <location>
        <begin position="1"/>
        <end position="23"/>
    </location>
</feature>
<protein>
    <submittedName>
        <fullName evidence="3">Proteasome subunit alpha type 7</fullName>
    </submittedName>
</protein>
<evidence type="ECO:0000313" key="3">
    <source>
        <dbReference type="EMBL" id="OEU15289.1"/>
    </source>
</evidence>